<dbReference type="Proteomes" id="UP000183263">
    <property type="component" value="Unassembled WGS sequence"/>
</dbReference>
<reference evidence="2 3" key="1">
    <citation type="submission" date="2016-10" db="EMBL/GenBank/DDBJ databases">
        <authorList>
            <person name="de Groot N.N."/>
        </authorList>
    </citation>
    <scope>NUCLEOTIDE SEQUENCE [LARGE SCALE GENOMIC DNA]</scope>
    <source>
        <strain evidence="2 3">DSM 44892</strain>
    </source>
</reference>
<dbReference type="EMBL" id="FNDN01000006">
    <property type="protein sequence ID" value="SDI24506.1"/>
    <property type="molecule type" value="Genomic_DNA"/>
</dbReference>
<name>A0A1G8J071_9NOCA</name>
<gene>
    <name evidence="2" type="ORF">SAMN05444695_10619</name>
</gene>
<keyword evidence="3" id="KW-1185">Reference proteome</keyword>
<evidence type="ECO:0000256" key="1">
    <source>
        <dbReference type="SAM" id="MobiDB-lite"/>
    </source>
</evidence>
<feature type="region of interest" description="Disordered" evidence="1">
    <location>
        <begin position="175"/>
        <end position="195"/>
    </location>
</feature>
<accession>A0A1G8J071</accession>
<evidence type="ECO:0000313" key="3">
    <source>
        <dbReference type="Proteomes" id="UP000183263"/>
    </source>
</evidence>
<evidence type="ECO:0000313" key="2">
    <source>
        <dbReference type="EMBL" id="SDI24506.1"/>
    </source>
</evidence>
<proteinExistence type="predicted"/>
<feature type="compositionally biased region" description="Low complexity" evidence="1">
    <location>
        <begin position="179"/>
        <end position="191"/>
    </location>
</feature>
<sequence length="270" mass="29775">MSGSRPAHHAVQAIAVVATILLVATACTNDTDEPPAEHSPPPPELVHSHVWSTEPGTDLFSREAELIRASIEGAEMTYRFGIDNSFPGYSEAVGGPRETTDDHFDRGAAWNSPIDVRQRPVTLYRHLVDLEVDHDRITANVCSYQLFAEGDNTLFNPLSRATRVELLLAPGGNYGAAGTPDSDPATSDPDAQNPPGWNVFGDWRIQTLRLIPVSPDHTIPESCLPWWSSRFPEFEHRTELNILNAPDGWTPPTQPVALQYPEWIGPTENQ</sequence>
<organism evidence="2 3">
    <name type="scientific">Rhodococcus triatomae</name>
    <dbReference type="NCBI Taxonomy" id="300028"/>
    <lineage>
        <taxon>Bacteria</taxon>
        <taxon>Bacillati</taxon>
        <taxon>Actinomycetota</taxon>
        <taxon>Actinomycetes</taxon>
        <taxon>Mycobacteriales</taxon>
        <taxon>Nocardiaceae</taxon>
        <taxon>Rhodococcus</taxon>
    </lineage>
</organism>
<dbReference type="AlphaFoldDB" id="A0A1G8J071"/>
<dbReference type="PROSITE" id="PS51257">
    <property type="entry name" value="PROKAR_LIPOPROTEIN"/>
    <property type="match status" value="1"/>
</dbReference>
<dbReference type="RefSeq" id="WP_083343074.1">
    <property type="nucleotide sequence ID" value="NZ_CP048813.1"/>
</dbReference>
<dbReference type="OrthoDB" id="4579707at2"/>
<protein>
    <submittedName>
        <fullName evidence="2">Uncharacterized protein</fullName>
    </submittedName>
</protein>